<comment type="caution">
    <text evidence="6">The sequence shown here is derived from an EMBL/GenBank/DDBJ whole genome shotgun (WGS) entry which is preliminary data.</text>
</comment>
<dbReference type="PROSITE" id="PS50887">
    <property type="entry name" value="GGDEF"/>
    <property type="match status" value="1"/>
</dbReference>
<dbReference type="Gene3D" id="6.10.340.10">
    <property type="match status" value="1"/>
</dbReference>
<dbReference type="CDD" id="cd01948">
    <property type="entry name" value="EAL"/>
    <property type="match status" value="1"/>
</dbReference>
<dbReference type="InterPro" id="IPR000700">
    <property type="entry name" value="PAS-assoc_C"/>
</dbReference>
<name>A0ABW0PME7_9BURK</name>
<dbReference type="SMART" id="SM00267">
    <property type="entry name" value="GGDEF"/>
    <property type="match status" value="1"/>
</dbReference>
<dbReference type="SMART" id="SM00052">
    <property type="entry name" value="EAL"/>
    <property type="match status" value="1"/>
</dbReference>
<dbReference type="InterPro" id="IPR043128">
    <property type="entry name" value="Rev_trsase/Diguanyl_cyclase"/>
</dbReference>
<dbReference type="InterPro" id="IPR052155">
    <property type="entry name" value="Biofilm_reg_signaling"/>
</dbReference>
<dbReference type="Pfam" id="PF00990">
    <property type="entry name" value="GGDEF"/>
    <property type="match status" value="1"/>
</dbReference>
<dbReference type="InterPro" id="IPR000160">
    <property type="entry name" value="GGDEF_dom"/>
</dbReference>
<dbReference type="Proteomes" id="UP001596031">
    <property type="component" value="Unassembled WGS sequence"/>
</dbReference>
<reference evidence="7" key="1">
    <citation type="journal article" date="2019" name="Int. J. Syst. Evol. Microbiol.">
        <title>The Global Catalogue of Microorganisms (GCM) 10K type strain sequencing project: providing services to taxonomists for standard genome sequencing and annotation.</title>
        <authorList>
            <consortium name="The Broad Institute Genomics Platform"/>
            <consortium name="The Broad Institute Genome Sequencing Center for Infectious Disease"/>
            <person name="Wu L."/>
            <person name="Ma J."/>
        </authorList>
    </citation>
    <scope>NUCLEOTIDE SEQUENCE [LARGE SCALE GENOMIC DNA]</scope>
    <source>
        <strain evidence="7">CCUG 38813</strain>
    </source>
</reference>
<dbReference type="Pfam" id="PF00563">
    <property type="entry name" value="EAL"/>
    <property type="match status" value="1"/>
</dbReference>
<gene>
    <name evidence="6" type="ORF">ACFPOU_20625</name>
</gene>
<feature type="domain" description="PAC" evidence="2">
    <location>
        <begin position="342"/>
        <end position="393"/>
    </location>
</feature>
<proteinExistence type="predicted"/>
<evidence type="ECO:0000259" key="3">
    <source>
        <dbReference type="PROSITE" id="PS50883"/>
    </source>
</evidence>
<dbReference type="PROSITE" id="PS50885">
    <property type="entry name" value="HAMP"/>
    <property type="match status" value="1"/>
</dbReference>
<feature type="transmembrane region" description="Helical" evidence="1">
    <location>
        <begin position="30"/>
        <end position="50"/>
    </location>
</feature>
<dbReference type="Gene3D" id="3.30.450.20">
    <property type="entry name" value="PAS domain"/>
    <property type="match status" value="1"/>
</dbReference>
<dbReference type="InterPro" id="IPR029787">
    <property type="entry name" value="Nucleotide_cyclase"/>
</dbReference>
<dbReference type="CDD" id="cd01949">
    <property type="entry name" value="GGDEF"/>
    <property type="match status" value="1"/>
</dbReference>
<feature type="domain" description="GGDEF" evidence="5">
    <location>
        <begin position="425"/>
        <end position="570"/>
    </location>
</feature>
<dbReference type="Gene3D" id="3.20.20.450">
    <property type="entry name" value="EAL domain"/>
    <property type="match status" value="1"/>
</dbReference>
<accession>A0ABW0PME7</accession>
<sequence>MSTRPFYCSLFVSGDGNIDIVRIKSLKLSIILQFVAIIAPFALVLLYQVLFDLRRIDAVRFEQGTAALAREARDNYKQFLNRVADAVDTGSLSGSALKPLAQVRQGLGELRVLELHHDGSAPEIDAALSKLSELLPQVRRDLAVDALRPHLPLIQNINVKLAVLAEEIEQRSIRGNRAFAKATERQVTLMLTTLGLTLAIAAFFILKLIKGLTRPLGYAIELAKNISEGNLQGPASIYPRGDLEGLLGSIDGMRIALQKLFLDLENKEVRLANAQRIAGIGDWEINLATGAVIWSKEFYAIVGYPISQAASPSGIPLEQVHPDERDMVEQALADARRFGTNIDMDFRMVVHSGAVRYVHVQSEVSMLDEVPVTITGTLQDVTYRKMSEEKLRYLAMHDGLTGLSNRLMFKGQLDRGIEIARRADGALAVLFLDLDHFKHINDSLGHHMGDELLKQVAHRIVATLRKSDFIYSEESNLLESVVSRLGGDEFTVLLSMVKSDQAAAQVAQRIIGDLNAPFLIAENQLFVSTSIGISMFPRDGDDGVSLLKNADSAMYFAKKEGRNNYQFFTESMNNKALSLLHMESDLHKALINGEFVLYYQPKVYIATRKIYGVEALIRWNHPEKGMISPSDFIPLAEARGLIVAIGEWVVNTACRQAAAWHQAGYGKLSVAINLAAPSFKSSSLSKVIAKAFAETGIDPKMLELEVTESVMMGGLDTVLPTLHTLKSLGLTLAIDDFGTGYSSLSYLGLFPLDTLKIDRSFVSNLDQVEGAAIVRAIIALSTSLKLGVIAEGVETEAEAEFLRAHGCERMQGFLFSRPVPAQAMTELLELHYLELSGLPLVIG</sequence>
<dbReference type="PANTHER" id="PTHR44757">
    <property type="entry name" value="DIGUANYLATE CYCLASE DGCP"/>
    <property type="match status" value="1"/>
</dbReference>
<protein>
    <submittedName>
        <fullName evidence="6">EAL domain-containing protein</fullName>
    </submittedName>
</protein>
<evidence type="ECO:0000256" key="1">
    <source>
        <dbReference type="SAM" id="Phobius"/>
    </source>
</evidence>
<dbReference type="SUPFAM" id="SSF55073">
    <property type="entry name" value="Nucleotide cyclase"/>
    <property type="match status" value="1"/>
</dbReference>
<feature type="transmembrane region" description="Helical" evidence="1">
    <location>
        <begin position="187"/>
        <end position="206"/>
    </location>
</feature>
<dbReference type="Pfam" id="PF08447">
    <property type="entry name" value="PAS_3"/>
    <property type="match status" value="1"/>
</dbReference>
<feature type="domain" description="HAMP" evidence="4">
    <location>
        <begin position="210"/>
        <end position="262"/>
    </location>
</feature>
<evidence type="ECO:0000259" key="2">
    <source>
        <dbReference type="PROSITE" id="PS50113"/>
    </source>
</evidence>
<evidence type="ECO:0000313" key="7">
    <source>
        <dbReference type="Proteomes" id="UP001596031"/>
    </source>
</evidence>
<dbReference type="NCBIfam" id="TIGR00254">
    <property type="entry name" value="GGDEF"/>
    <property type="match status" value="1"/>
</dbReference>
<dbReference type="SUPFAM" id="SSF55785">
    <property type="entry name" value="PYP-like sensor domain (PAS domain)"/>
    <property type="match status" value="1"/>
</dbReference>
<dbReference type="InterPro" id="IPR013655">
    <property type="entry name" value="PAS_fold_3"/>
</dbReference>
<dbReference type="SUPFAM" id="SSF141868">
    <property type="entry name" value="EAL domain-like"/>
    <property type="match status" value="1"/>
</dbReference>
<dbReference type="InterPro" id="IPR035919">
    <property type="entry name" value="EAL_sf"/>
</dbReference>
<keyword evidence="7" id="KW-1185">Reference proteome</keyword>
<dbReference type="PROSITE" id="PS50113">
    <property type="entry name" value="PAC"/>
    <property type="match status" value="1"/>
</dbReference>
<keyword evidence="1" id="KW-0472">Membrane</keyword>
<keyword evidence="1" id="KW-0812">Transmembrane</keyword>
<dbReference type="Gene3D" id="2.10.70.100">
    <property type="match status" value="1"/>
</dbReference>
<dbReference type="Gene3D" id="3.30.70.270">
    <property type="match status" value="1"/>
</dbReference>
<organism evidence="6 7">
    <name type="scientific">Massilia jejuensis</name>
    <dbReference type="NCBI Taxonomy" id="648894"/>
    <lineage>
        <taxon>Bacteria</taxon>
        <taxon>Pseudomonadati</taxon>
        <taxon>Pseudomonadota</taxon>
        <taxon>Betaproteobacteria</taxon>
        <taxon>Burkholderiales</taxon>
        <taxon>Oxalobacteraceae</taxon>
        <taxon>Telluria group</taxon>
        <taxon>Massilia</taxon>
    </lineage>
</organism>
<evidence type="ECO:0000259" key="4">
    <source>
        <dbReference type="PROSITE" id="PS50885"/>
    </source>
</evidence>
<feature type="domain" description="EAL" evidence="3">
    <location>
        <begin position="579"/>
        <end position="832"/>
    </location>
</feature>
<evidence type="ECO:0000313" key="6">
    <source>
        <dbReference type="EMBL" id="MFC5513508.1"/>
    </source>
</evidence>
<dbReference type="InterPro" id="IPR003660">
    <property type="entry name" value="HAMP_dom"/>
</dbReference>
<evidence type="ECO:0000259" key="5">
    <source>
        <dbReference type="PROSITE" id="PS50887"/>
    </source>
</evidence>
<dbReference type="InterPro" id="IPR035965">
    <property type="entry name" value="PAS-like_dom_sf"/>
</dbReference>
<dbReference type="PROSITE" id="PS50883">
    <property type="entry name" value="EAL"/>
    <property type="match status" value="1"/>
</dbReference>
<dbReference type="InterPro" id="IPR001633">
    <property type="entry name" value="EAL_dom"/>
</dbReference>
<dbReference type="RefSeq" id="WP_379725803.1">
    <property type="nucleotide sequence ID" value="NZ_JBHSMS010000072.1"/>
</dbReference>
<dbReference type="PANTHER" id="PTHR44757:SF2">
    <property type="entry name" value="BIOFILM ARCHITECTURE MAINTENANCE PROTEIN MBAA"/>
    <property type="match status" value="1"/>
</dbReference>
<keyword evidence="1" id="KW-1133">Transmembrane helix</keyword>
<dbReference type="EMBL" id="JBHSMS010000072">
    <property type="protein sequence ID" value="MFC5513508.1"/>
    <property type="molecule type" value="Genomic_DNA"/>
</dbReference>